<feature type="region of interest" description="Disordered" evidence="1">
    <location>
        <begin position="522"/>
        <end position="584"/>
    </location>
</feature>
<dbReference type="InterPro" id="IPR012337">
    <property type="entry name" value="RNaseH-like_sf"/>
</dbReference>
<protein>
    <submittedName>
        <fullName evidence="4">Uncharacterized protein</fullName>
    </submittedName>
</protein>
<dbReference type="GO" id="GO:0004523">
    <property type="term" value="F:RNA-DNA hybrid ribonuclease activity"/>
    <property type="evidence" value="ECO:0007669"/>
    <property type="project" value="InterPro"/>
</dbReference>
<keyword evidence="5" id="KW-1185">Reference proteome</keyword>
<feature type="domain" description="Retrotransposon gag" evidence="2">
    <location>
        <begin position="306"/>
        <end position="390"/>
    </location>
</feature>
<dbReference type="Proteomes" id="UP000595140">
    <property type="component" value="Unassembled WGS sequence"/>
</dbReference>
<dbReference type="Pfam" id="PF13456">
    <property type="entry name" value="RVT_3"/>
    <property type="match status" value="1"/>
</dbReference>
<name>A0A484KNJ5_9ASTE</name>
<proteinExistence type="predicted"/>
<dbReference type="Gene3D" id="3.30.420.10">
    <property type="entry name" value="Ribonuclease H-like superfamily/Ribonuclease H"/>
    <property type="match status" value="1"/>
</dbReference>
<dbReference type="CDD" id="cd09279">
    <property type="entry name" value="RNase_HI_like"/>
    <property type="match status" value="1"/>
</dbReference>
<dbReference type="PANTHER" id="PTHR48475:SF2">
    <property type="entry name" value="RIBONUCLEASE H"/>
    <property type="match status" value="1"/>
</dbReference>
<dbReference type="SUPFAM" id="SSF53098">
    <property type="entry name" value="Ribonuclease H-like"/>
    <property type="match status" value="1"/>
</dbReference>
<reference evidence="4 5" key="1">
    <citation type="submission" date="2018-04" db="EMBL/GenBank/DDBJ databases">
        <authorList>
            <person name="Vogel A."/>
        </authorList>
    </citation>
    <scope>NUCLEOTIDE SEQUENCE [LARGE SCALE GENOMIC DNA]</scope>
</reference>
<feature type="domain" description="RNase H type-1" evidence="3">
    <location>
        <begin position="837"/>
        <end position="946"/>
    </location>
</feature>
<dbReference type="OrthoDB" id="1751727at2759"/>
<dbReference type="Pfam" id="PF03732">
    <property type="entry name" value="Retrotrans_gag"/>
    <property type="match status" value="1"/>
</dbReference>
<dbReference type="EMBL" id="OOIL02000516">
    <property type="protein sequence ID" value="VFQ66025.1"/>
    <property type="molecule type" value="Genomic_DNA"/>
</dbReference>
<feature type="region of interest" description="Disordered" evidence="1">
    <location>
        <begin position="456"/>
        <end position="495"/>
    </location>
</feature>
<dbReference type="GO" id="GO:0003676">
    <property type="term" value="F:nucleic acid binding"/>
    <property type="evidence" value="ECO:0007669"/>
    <property type="project" value="InterPro"/>
</dbReference>
<feature type="compositionally biased region" description="Basic and acidic residues" evidence="1">
    <location>
        <begin position="188"/>
        <end position="208"/>
    </location>
</feature>
<feature type="region of interest" description="Disordered" evidence="1">
    <location>
        <begin position="179"/>
        <end position="242"/>
    </location>
</feature>
<accession>A0A484KNJ5</accession>
<dbReference type="InterPro" id="IPR005162">
    <property type="entry name" value="Retrotrans_gag_dom"/>
</dbReference>
<evidence type="ECO:0000313" key="5">
    <source>
        <dbReference type="Proteomes" id="UP000595140"/>
    </source>
</evidence>
<feature type="region of interest" description="Disordered" evidence="1">
    <location>
        <begin position="55"/>
        <end position="76"/>
    </location>
</feature>
<sequence length="1044" mass="117471">MVASRIVTRSSTADVGGGLKMTVTASIGAGHDELDISLNDVASQNTTDLRHRIPRRRTMNAGGSQAPTQQVPTQGAGVLTQPSPNGLVRGGGMVLPGDFNSPFFQFGETSGARTPGPDPSGFWDMMRAMMLNQPMTGFCMPVTMLQPTFQPDGRREVQQNVVESAELFAQHLKNLMADFCLNPSPEGPENKEFSRSQQRDKGKGPERRANKKKASHRDKETASKRREPPKEGQGESESHVSVFSRMRVPVTERLYGRRNTFLQSEAGKIWMPCEEQCNRHREEHFNRYQTLMNVVTFSEEVLCRSFPATLDGLASEWFNELPEGKIESWEDLARRFLVHFAGNRKKKLHFLHHLSVRQRPDEPLREFLARWKLETTRVYGADDKTRLSTFHLVLRSGDFSKCLALEKPREYSNALAMAEDEAEAEELEANKKKEEAGRLGSIAMAVRPTLRKVTIDERPHLPVGNRFRKGRDPRDRRSHGKDVYEEGSEEAAGHDTDACKVLKREIENLIQAGYLRQFVKKKSTWRKDDGKKSGDNRGKKPAGTQQKKRKEIGLLSDEEEEDDPRQKRIEESRMIYGGNTGGDNAEQRKKWVHSAYVGDVRSAPGPSKVAKTEPLLLVQRTCLRSHHPTETPWSSGDIIDSEGLIEVMVTSGDGEHRKTIPAEFMVVRLLGSHNLILGRPALEDLDSVTLVKYLSMKFPTDSGIGVCRGNQNLARLCYQKQTKKMDAQDLRVDSIATALLKEEEGRPRAEPAEDTEDVVIMEEHQEKKIKLGTNISSELRSKIIQYQIQMKPRAAIKAQALANFMVECTARDNNPIPTAKEGEWWTLSTDGSLAGKACGGGVVIQSPEGFRSYHAIKFQFKVSNNEAEYEALLSGLRLILNLKAEYVRIRCDSRLVVSQIKGAFDTKEERMRLYKEAALELLKILKGYELVQIPRAENTEADVLSKLSNDDPEHISKMARVEDLGSLSIHVQLVSIITEEANGWIAELIRYKKDGILPGDETTARLIKRRAPSYVIENGRLYNRSYNGTLLRCVDEARAGQIME</sequence>
<feature type="compositionally biased region" description="Polar residues" evidence="1">
    <location>
        <begin position="61"/>
        <end position="73"/>
    </location>
</feature>
<organism evidence="4 5">
    <name type="scientific">Cuscuta campestris</name>
    <dbReference type="NCBI Taxonomy" id="132261"/>
    <lineage>
        <taxon>Eukaryota</taxon>
        <taxon>Viridiplantae</taxon>
        <taxon>Streptophyta</taxon>
        <taxon>Embryophyta</taxon>
        <taxon>Tracheophyta</taxon>
        <taxon>Spermatophyta</taxon>
        <taxon>Magnoliopsida</taxon>
        <taxon>eudicotyledons</taxon>
        <taxon>Gunneridae</taxon>
        <taxon>Pentapetalae</taxon>
        <taxon>asterids</taxon>
        <taxon>lamiids</taxon>
        <taxon>Solanales</taxon>
        <taxon>Convolvulaceae</taxon>
        <taxon>Cuscuteae</taxon>
        <taxon>Cuscuta</taxon>
        <taxon>Cuscuta subgen. Grammica</taxon>
        <taxon>Cuscuta sect. Cleistogrammica</taxon>
    </lineage>
</organism>
<dbReference type="InterPro" id="IPR036397">
    <property type="entry name" value="RNaseH_sf"/>
</dbReference>
<gene>
    <name evidence="4" type="ORF">CCAM_LOCUS7801</name>
</gene>
<feature type="compositionally biased region" description="Basic and acidic residues" evidence="1">
    <location>
        <begin position="525"/>
        <end position="538"/>
    </location>
</feature>
<feature type="compositionally biased region" description="Basic and acidic residues" evidence="1">
    <location>
        <begin position="470"/>
        <end position="484"/>
    </location>
</feature>
<feature type="compositionally biased region" description="Basic and acidic residues" evidence="1">
    <location>
        <begin position="564"/>
        <end position="573"/>
    </location>
</feature>
<evidence type="ECO:0000259" key="3">
    <source>
        <dbReference type="Pfam" id="PF13456"/>
    </source>
</evidence>
<evidence type="ECO:0000313" key="4">
    <source>
        <dbReference type="EMBL" id="VFQ66025.1"/>
    </source>
</evidence>
<evidence type="ECO:0000259" key="2">
    <source>
        <dbReference type="Pfam" id="PF03732"/>
    </source>
</evidence>
<evidence type="ECO:0000256" key="1">
    <source>
        <dbReference type="SAM" id="MobiDB-lite"/>
    </source>
</evidence>
<dbReference type="InterPro" id="IPR002156">
    <property type="entry name" value="RNaseH_domain"/>
</dbReference>
<dbReference type="AlphaFoldDB" id="A0A484KNJ5"/>
<feature type="compositionally biased region" description="Basic and acidic residues" evidence="1">
    <location>
        <begin position="217"/>
        <end position="238"/>
    </location>
</feature>
<dbReference type="PANTHER" id="PTHR48475">
    <property type="entry name" value="RIBONUCLEASE H"/>
    <property type="match status" value="1"/>
</dbReference>